<dbReference type="RefSeq" id="XP_015896743.3">
    <property type="nucleotide sequence ID" value="XM_016041257.4"/>
</dbReference>
<dbReference type="PANTHER" id="PTHR35696:SF1">
    <property type="entry name" value="ELECTRON CARRIER_IRON ION-BINDING PROTEIN"/>
    <property type="match status" value="1"/>
</dbReference>
<dbReference type="AlphaFoldDB" id="A0A6P4AHE9"/>
<dbReference type="Pfam" id="PF05142">
    <property type="entry name" value="DUF702"/>
    <property type="match status" value="1"/>
</dbReference>
<gene>
    <name evidence="3" type="primary">LOC107430424</name>
</gene>
<feature type="compositionally biased region" description="Low complexity" evidence="1">
    <location>
        <begin position="66"/>
        <end position="77"/>
    </location>
</feature>
<keyword evidence="2" id="KW-1185">Reference proteome</keyword>
<dbReference type="GeneID" id="107430424"/>
<feature type="region of interest" description="Disordered" evidence="1">
    <location>
        <begin position="66"/>
        <end position="85"/>
    </location>
</feature>
<name>A0A6P4AHE9_ZIZJJ</name>
<proteinExistence type="predicted"/>
<dbReference type="FunCoup" id="A0A6P4AHE9">
    <property type="interactions" value="1409"/>
</dbReference>
<feature type="region of interest" description="Disordered" evidence="1">
    <location>
        <begin position="239"/>
        <end position="274"/>
    </location>
</feature>
<dbReference type="KEGG" id="zju:107430424"/>
<protein>
    <submittedName>
        <fullName evidence="3">Uncharacterized protein LOC107430424</fullName>
    </submittedName>
</protein>
<dbReference type="PANTHER" id="PTHR35696">
    <property type="entry name" value="ELECTRON CARRIER/IRON ION-BINDING PROTEIN"/>
    <property type="match status" value="1"/>
</dbReference>
<feature type="compositionally biased region" description="Polar residues" evidence="1">
    <location>
        <begin position="138"/>
        <end position="159"/>
    </location>
</feature>
<dbReference type="InParanoid" id="A0A6P4AHE9"/>
<organism evidence="2 3">
    <name type="scientific">Ziziphus jujuba</name>
    <name type="common">Chinese jujube</name>
    <name type="synonym">Ziziphus sativa</name>
    <dbReference type="NCBI Taxonomy" id="326968"/>
    <lineage>
        <taxon>Eukaryota</taxon>
        <taxon>Viridiplantae</taxon>
        <taxon>Streptophyta</taxon>
        <taxon>Embryophyta</taxon>
        <taxon>Tracheophyta</taxon>
        <taxon>Spermatophyta</taxon>
        <taxon>Magnoliopsida</taxon>
        <taxon>eudicotyledons</taxon>
        <taxon>Gunneridae</taxon>
        <taxon>Pentapetalae</taxon>
        <taxon>rosids</taxon>
        <taxon>fabids</taxon>
        <taxon>Rosales</taxon>
        <taxon>Rhamnaceae</taxon>
        <taxon>Paliureae</taxon>
        <taxon>Ziziphus</taxon>
    </lineage>
</organism>
<accession>A0A6P4AHE9</accession>
<evidence type="ECO:0000256" key="1">
    <source>
        <dbReference type="SAM" id="MobiDB-lite"/>
    </source>
</evidence>
<evidence type="ECO:0000313" key="2">
    <source>
        <dbReference type="Proteomes" id="UP001652623"/>
    </source>
</evidence>
<feature type="region of interest" description="Disordered" evidence="1">
    <location>
        <begin position="135"/>
        <end position="159"/>
    </location>
</feature>
<sequence length="433" mass="47238">MAAPSPALSSNSSDTATATTTAAVASTAVTATATAANTAALPAAKTTTAAVSATATASAPAPAAAAASSVPAANTVVHRTDTPPKTLRGLNKPKCKQCGNVARSRCPYESCKSCCAKAQNPCYIHVLKANATFPDKTPPSNSTLFDQHSTEASPSGNSHRVASLRQLSNTFAQFNNVQIPLRSRKPMTRKDAAAINEWRFSKLKEYKDRNIEVEDEAFDRYMQNVNLLEELFSVKSIPERSMEDVNSSPERSMEDGTSNHDPTSMDDETGPTVSGLKLMLRSDPVRTDNFRERMKQIVDQGLNKLQKCELDYALNEPINQNELDKGPKRTKDLWAERASALSDLNDRLNKARNDEDLKYCLELKSQLFSHHTSSSHVGSNSEILKDQNANNNLESTKVSNYSLSRLVTSVEIDQETLRNVDAHFSSLQQIEGL</sequence>
<reference evidence="3" key="1">
    <citation type="submission" date="2025-08" db="UniProtKB">
        <authorList>
            <consortium name="RefSeq"/>
        </authorList>
    </citation>
    <scope>IDENTIFICATION</scope>
    <source>
        <tissue evidence="3">Seedling</tissue>
    </source>
</reference>
<evidence type="ECO:0000313" key="3">
    <source>
        <dbReference type="RefSeq" id="XP_015896743.3"/>
    </source>
</evidence>
<dbReference type="Proteomes" id="UP001652623">
    <property type="component" value="Chromosome 6"/>
</dbReference>